<evidence type="ECO:0000256" key="4">
    <source>
        <dbReference type="ARBA" id="ARBA00023136"/>
    </source>
</evidence>
<feature type="transmembrane region" description="Helical" evidence="7">
    <location>
        <begin position="69"/>
        <end position="92"/>
    </location>
</feature>
<comment type="subcellular location">
    <subcellularLocation>
        <location evidence="1">Membrane</location>
        <topology evidence="1">Multi-pass membrane protein</topology>
    </subcellularLocation>
</comment>
<comment type="caution">
    <text evidence="9">The sequence shown here is derived from an EMBL/GenBank/DDBJ whole genome shotgun (WGS) entry which is preliminary data.</text>
</comment>
<evidence type="ECO:0000256" key="6">
    <source>
        <dbReference type="SAM" id="MobiDB-lite"/>
    </source>
</evidence>
<feature type="transmembrane region" description="Helical" evidence="7">
    <location>
        <begin position="144"/>
        <end position="166"/>
    </location>
</feature>
<evidence type="ECO:0000256" key="2">
    <source>
        <dbReference type="ARBA" id="ARBA00022692"/>
    </source>
</evidence>
<evidence type="ECO:0000259" key="8">
    <source>
        <dbReference type="Pfam" id="PF20684"/>
    </source>
</evidence>
<reference evidence="9" key="1">
    <citation type="journal article" date="2021" name="J Fungi (Basel)">
        <title>Genomic and Metabolomic Analyses of the Marine Fungus Emericellopsis cladophorae: Insights into Saltwater Adaptability Mechanisms and Its Biosynthetic Potential.</title>
        <authorList>
            <person name="Goncalves M.F.M."/>
            <person name="Hilario S."/>
            <person name="Van de Peer Y."/>
            <person name="Esteves A.C."/>
            <person name="Alves A."/>
        </authorList>
    </citation>
    <scope>NUCLEOTIDE SEQUENCE</scope>
    <source>
        <strain evidence="9">MUM 19.33</strain>
    </source>
</reference>
<name>A0A9P9XV43_9HYPO</name>
<reference evidence="9" key="2">
    <citation type="submission" date="2022-07" db="EMBL/GenBank/DDBJ databases">
        <authorList>
            <person name="Goncalves M.F.M."/>
            <person name="Hilario S."/>
            <person name="Van De Peer Y."/>
            <person name="Esteves A.C."/>
            <person name="Alves A."/>
        </authorList>
    </citation>
    <scope>NUCLEOTIDE SEQUENCE</scope>
    <source>
        <strain evidence="9">MUM 19.33</strain>
    </source>
</reference>
<dbReference type="InterPro" id="IPR049326">
    <property type="entry name" value="Rhodopsin_dom_fungi"/>
</dbReference>
<protein>
    <recommendedName>
        <fullName evidence="8">Rhodopsin domain-containing protein</fullName>
    </recommendedName>
</protein>
<feature type="transmembrane region" description="Helical" evidence="7">
    <location>
        <begin position="36"/>
        <end position="57"/>
    </location>
</feature>
<dbReference type="EMBL" id="JAGIXG020000078">
    <property type="protein sequence ID" value="KAI6778193.1"/>
    <property type="molecule type" value="Genomic_DNA"/>
</dbReference>
<evidence type="ECO:0000256" key="1">
    <source>
        <dbReference type="ARBA" id="ARBA00004141"/>
    </source>
</evidence>
<organism evidence="9 10">
    <name type="scientific">Emericellopsis cladophorae</name>
    <dbReference type="NCBI Taxonomy" id="2686198"/>
    <lineage>
        <taxon>Eukaryota</taxon>
        <taxon>Fungi</taxon>
        <taxon>Dikarya</taxon>
        <taxon>Ascomycota</taxon>
        <taxon>Pezizomycotina</taxon>
        <taxon>Sordariomycetes</taxon>
        <taxon>Hypocreomycetidae</taxon>
        <taxon>Hypocreales</taxon>
        <taxon>Bionectriaceae</taxon>
        <taxon>Emericellopsis</taxon>
    </lineage>
</organism>
<keyword evidence="2 7" id="KW-0812">Transmembrane</keyword>
<sequence>MSTSHLPLVYKFIMSTEDAVWSFDPSLPDNGPTVSAAVWSVFAVATAFLGLRVFCKLRSHHGLWWDDHVLIASWVFFLAAAIQLSVNIAHGFGRPGINIDPANSYQVGLGGMVVGTLVLIAPALSKTSFLLTVGKISGSKLKKALWFIAVSMNALQVVALVIQFAQCSPLEKVWNPWADGRCWGRQANLAISMTSSAYSGIMDLVLAAIPWIILKDLQIKRREKIGIAIAMSLGVIAAITAFIKCNKQKILASSDFTLEGGELIIWASTEISATIIAACVPVLRTLVKGLSTGRGGQSGGYFRSGSGIDRRKSHTTGKHNTPGGTFAAHDSRPAAERVLPDASSDTSILENRSGGKIVKTEEVAVQFSERGDDSSVSYELHEFDVARSPGARQ</sequence>
<evidence type="ECO:0000256" key="5">
    <source>
        <dbReference type="ARBA" id="ARBA00038359"/>
    </source>
</evidence>
<keyword evidence="3 7" id="KW-1133">Transmembrane helix</keyword>
<evidence type="ECO:0000256" key="7">
    <source>
        <dbReference type="SAM" id="Phobius"/>
    </source>
</evidence>
<dbReference type="OrthoDB" id="5417887at2759"/>
<keyword evidence="10" id="KW-1185">Reference proteome</keyword>
<feature type="transmembrane region" description="Helical" evidence="7">
    <location>
        <begin position="186"/>
        <end position="213"/>
    </location>
</feature>
<proteinExistence type="inferred from homology"/>
<dbReference type="PANTHER" id="PTHR33048">
    <property type="entry name" value="PTH11-LIKE INTEGRAL MEMBRANE PROTEIN (AFU_ORTHOLOGUE AFUA_5G11245)"/>
    <property type="match status" value="1"/>
</dbReference>
<evidence type="ECO:0000256" key="3">
    <source>
        <dbReference type="ARBA" id="ARBA00022989"/>
    </source>
</evidence>
<gene>
    <name evidence="9" type="ORF">J7T54_000002</name>
</gene>
<keyword evidence="4 7" id="KW-0472">Membrane</keyword>
<dbReference type="InterPro" id="IPR052337">
    <property type="entry name" value="SAT4-like"/>
</dbReference>
<evidence type="ECO:0000313" key="9">
    <source>
        <dbReference type="EMBL" id="KAI6778193.1"/>
    </source>
</evidence>
<dbReference type="PANTHER" id="PTHR33048:SF42">
    <property type="entry name" value="INTEGRAL MEMBRANE PROTEIN"/>
    <property type="match status" value="1"/>
</dbReference>
<dbReference type="AlphaFoldDB" id="A0A9P9XV43"/>
<feature type="domain" description="Rhodopsin" evidence="8">
    <location>
        <begin position="51"/>
        <end position="288"/>
    </location>
</feature>
<feature type="transmembrane region" description="Helical" evidence="7">
    <location>
        <begin position="263"/>
        <end position="287"/>
    </location>
</feature>
<dbReference type="GeneID" id="75826524"/>
<feature type="transmembrane region" description="Helical" evidence="7">
    <location>
        <begin position="104"/>
        <end position="124"/>
    </location>
</feature>
<accession>A0A9P9XV43</accession>
<dbReference type="Proteomes" id="UP001055219">
    <property type="component" value="Unassembled WGS sequence"/>
</dbReference>
<feature type="region of interest" description="Disordered" evidence="6">
    <location>
        <begin position="301"/>
        <end position="332"/>
    </location>
</feature>
<dbReference type="RefSeq" id="XP_051359049.1">
    <property type="nucleotide sequence ID" value="XM_051509986.1"/>
</dbReference>
<evidence type="ECO:0000313" key="10">
    <source>
        <dbReference type="Proteomes" id="UP001055219"/>
    </source>
</evidence>
<dbReference type="Pfam" id="PF20684">
    <property type="entry name" value="Fung_rhodopsin"/>
    <property type="match status" value="1"/>
</dbReference>
<comment type="similarity">
    <text evidence="5">Belongs to the SAT4 family.</text>
</comment>
<feature type="transmembrane region" description="Helical" evidence="7">
    <location>
        <begin position="225"/>
        <end position="243"/>
    </location>
</feature>
<dbReference type="GO" id="GO:0016020">
    <property type="term" value="C:membrane"/>
    <property type="evidence" value="ECO:0007669"/>
    <property type="project" value="UniProtKB-SubCell"/>
</dbReference>